<dbReference type="InterPro" id="IPR007221">
    <property type="entry name" value="MreC"/>
</dbReference>
<evidence type="ECO:0000259" key="8">
    <source>
        <dbReference type="Pfam" id="PF04085"/>
    </source>
</evidence>
<evidence type="ECO:0000256" key="6">
    <source>
        <dbReference type="SAM" id="Coils"/>
    </source>
</evidence>
<evidence type="ECO:0000256" key="7">
    <source>
        <dbReference type="SAM" id="Phobius"/>
    </source>
</evidence>
<keyword evidence="6" id="KW-0175">Coiled coil</keyword>
<dbReference type="InterPro" id="IPR042177">
    <property type="entry name" value="Cell/Rod_1"/>
</dbReference>
<organism evidence="9">
    <name type="scientific">Intestinibacter bartlettii</name>
    <dbReference type="NCBI Taxonomy" id="261299"/>
    <lineage>
        <taxon>Bacteria</taxon>
        <taxon>Bacillati</taxon>
        <taxon>Bacillota</taxon>
        <taxon>Clostridia</taxon>
        <taxon>Peptostreptococcales</taxon>
        <taxon>Peptostreptococcaceae</taxon>
        <taxon>Intestinibacter</taxon>
    </lineage>
</organism>
<protein>
    <recommendedName>
        <fullName evidence="2 5">Cell shape-determining protein MreC</fullName>
    </recommendedName>
    <alternativeName>
        <fullName evidence="4 5">Cell shape protein MreC</fullName>
    </alternativeName>
</protein>
<accession>A0A6N2ZU11</accession>
<dbReference type="EMBL" id="CACRUE010000012">
    <property type="protein sequence ID" value="VYT81627.1"/>
    <property type="molecule type" value="Genomic_DNA"/>
</dbReference>
<evidence type="ECO:0000313" key="9">
    <source>
        <dbReference type="EMBL" id="VYT81627.1"/>
    </source>
</evidence>
<evidence type="ECO:0000256" key="3">
    <source>
        <dbReference type="ARBA" id="ARBA00022960"/>
    </source>
</evidence>
<dbReference type="InterPro" id="IPR042175">
    <property type="entry name" value="Cell/Rod_MreC_2"/>
</dbReference>
<keyword evidence="7" id="KW-0812">Transmembrane</keyword>
<sequence length="294" mass="31910">MSLRRDKNKRKINFKVIATGVVAITLIGIVSISIGKNSGNSPFNSNIIMNISSTFENSISSGLSFFGDGFSDILNFKSNAKKVEKLEGENAKLQKQITELKGELEDTSSLEQLKKALNFVDEKYVANQVAAKVISKNDGLWYTNIVMSAGSEDGVKENSLVINGDGLVGIVTEVSSNYSKAITLLDTTSSVSFKLSRDSKSKGIITTGTGIKNEESNREKGLLQGYMLDSDYDVLPGDSVVTSGLGLYPKDIVIGEVTKVTEDKSKSLKYVVVKPNVNFKSVDNVMIIEPRNIN</sequence>
<gene>
    <name evidence="9" type="primary">mreC</name>
    <name evidence="9" type="ORF">IBLFYP30_00156</name>
</gene>
<feature type="coiled-coil region" evidence="6">
    <location>
        <begin position="76"/>
        <end position="110"/>
    </location>
</feature>
<dbReference type="RefSeq" id="WP_055088140.1">
    <property type="nucleotide sequence ID" value="NZ_CACRUE010000012.1"/>
</dbReference>
<keyword evidence="7" id="KW-0472">Membrane</keyword>
<dbReference type="GO" id="GO:0008360">
    <property type="term" value="P:regulation of cell shape"/>
    <property type="evidence" value="ECO:0007669"/>
    <property type="project" value="UniProtKB-KW"/>
</dbReference>
<comment type="function">
    <text evidence="5">Involved in formation and maintenance of cell shape.</text>
</comment>
<dbReference type="GO" id="GO:0005886">
    <property type="term" value="C:plasma membrane"/>
    <property type="evidence" value="ECO:0007669"/>
    <property type="project" value="TreeGrafter"/>
</dbReference>
<evidence type="ECO:0000256" key="4">
    <source>
        <dbReference type="ARBA" id="ARBA00032089"/>
    </source>
</evidence>
<dbReference type="NCBIfam" id="TIGR00219">
    <property type="entry name" value="mreC"/>
    <property type="match status" value="1"/>
</dbReference>
<feature type="domain" description="Rod shape-determining protein MreC beta-barrel core" evidence="8">
    <location>
        <begin position="133"/>
        <end position="289"/>
    </location>
</feature>
<dbReference type="AlphaFoldDB" id="A0A6N2ZU11"/>
<dbReference type="PIRSF" id="PIRSF038471">
    <property type="entry name" value="MreC"/>
    <property type="match status" value="1"/>
</dbReference>
<comment type="similarity">
    <text evidence="1 5">Belongs to the MreC family.</text>
</comment>
<feature type="transmembrane region" description="Helical" evidence="7">
    <location>
        <begin position="12"/>
        <end position="34"/>
    </location>
</feature>
<proteinExistence type="inferred from homology"/>
<name>A0A6N2ZU11_9FIRM</name>
<keyword evidence="3 5" id="KW-0133">Cell shape</keyword>
<evidence type="ECO:0000256" key="5">
    <source>
        <dbReference type="PIRNR" id="PIRNR038471"/>
    </source>
</evidence>
<evidence type="ECO:0000256" key="1">
    <source>
        <dbReference type="ARBA" id="ARBA00009369"/>
    </source>
</evidence>
<reference evidence="9" key="1">
    <citation type="submission" date="2019-11" db="EMBL/GenBank/DDBJ databases">
        <authorList>
            <person name="Feng L."/>
        </authorList>
    </citation>
    <scope>NUCLEOTIDE SEQUENCE</scope>
    <source>
        <strain evidence="9">IbartlettiiLFYP30</strain>
    </source>
</reference>
<dbReference type="PANTHER" id="PTHR34138:SF1">
    <property type="entry name" value="CELL SHAPE-DETERMINING PROTEIN MREC"/>
    <property type="match status" value="1"/>
</dbReference>
<dbReference type="Gene3D" id="2.40.10.340">
    <property type="entry name" value="Rod shape-determining protein MreC, domain 1"/>
    <property type="match status" value="1"/>
</dbReference>
<dbReference type="PANTHER" id="PTHR34138">
    <property type="entry name" value="CELL SHAPE-DETERMINING PROTEIN MREC"/>
    <property type="match status" value="1"/>
</dbReference>
<keyword evidence="7" id="KW-1133">Transmembrane helix</keyword>
<dbReference type="Pfam" id="PF04085">
    <property type="entry name" value="MreC"/>
    <property type="match status" value="1"/>
</dbReference>
<dbReference type="InterPro" id="IPR055342">
    <property type="entry name" value="MreC_beta-barrel_core"/>
</dbReference>
<dbReference type="Gene3D" id="2.40.10.350">
    <property type="entry name" value="Rod shape-determining protein MreC, domain 2"/>
    <property type="match status" value="1"/>
</dbReference>
<evidence type="ECO:0000256" key="2">
    <source>
        <dbReference type="ARBA" id="ARBA00013855"/>
    </source>
</evidence>